<evidence type="ECO:0000313" key="1">
    <source>
        <dbReference type="EMBL" id="ODR93522.1"/>
    </source>
</evidence>
<dbReference type="AlphaFoldDB" id="A0A1E3VJ37"/>
<proteinExistence type="predicted"/>
<organism evidence="1 2">
    <name type="scientific">Methyloceanibacter stevinii</name>
    <dbReference type="NCBI Taxonomy" id="1774970"/>
    <lineage>
        <taxon>Bacteria</taxon>
        <taxon>Pseudomonadati</taxon>
        <taxon>Pseudomonadota</taxon>
        <taxon>Alphaproteobacteria</taxon>
        <taxon>Hyphomicrobiales</taxon>
        <taxon>Hyphomicrobiaceae</taxon>
        <taxon>Methyloceanibacter</taxon>
    </lineage>
</organism>
<evidence type="ECO:0000313" key="2">
    <source>
        <dbReference type="Proteomes" id="UP000094172"/>
    </source>
</evidence>
<dbReference type="Proteomes" id="UP000094172">
    <property type="component" value="Unassembled WGS sequence"/>
</dbReference>
<name>A0A1E3VJ37_9HYPH</name>
<gene>
    <name evidence="1" type="ORF">AUC70_11695</name>
</gene>
<comment type="caution">
    <text evidence="1">The sequence shown here is derived from an EMBL/GenBank/DDBJ whole genome shotgun (WGS) entry which is preliminary data.</text>
</comment>
<accession>A0A1E3VJ37</accession>
<sequence>MIPLSYPRDFLHDAPLIGLSFDPEPMAELTPLRSGKVIAKELGPTLWRASFQTDKMAPAEAGAVRAFYASLLSFHSFYAYDKMREFPLAYVDGFDGLEVGGQPFTGECTLADVPSATLVALEDLPPGFVLSKGDYLSFDYGAGNAKRALHMIVQGDAADGAGAVTVEVAPYVRTGWSAAATVSLYRASAEFIIVPGSYRAPKTPPHFTTVSFDAMQRLF</sequence>
<reference evidence="1 2" key="1">
    <citation type="journal article" date="2016" name="Environ. Microbiol.">
        <title>New Methyloceanibacter diversity from North Sea sediments includes methanotroph containing solely the soluble methane monooxygenase.</title>
        <authorList>
            <person name="Vekeman B."/>
            <person name="Kerckhof F.M."/>
            <person name="Cremers G."/>
            <person name="de Vos P."/>
            <person name="Vandamme P."/>
            <person name="Boon N."/>
            <person name="Op den Camp H.J."/>
            <person name="Heylen K."/>
        </authorList>
    </citation>
    <scope>NUCLEOTIDE SEQUENCE [LARGE SCALE GENOMIC DNA]</scope>
    <source>
        <strain evidence="1 2">R-67176</strain>
    </source>
</reference>
<dbReference type="RefSeq" id="WP_069445585.1">
    <property type="nucleotide sequence ID" value="NZ_LPWE01000014.1"/>
</dbReference>
<dbReference type="STRING" id="1774970.AUC70_11695"/>
<dbReference type="EMBL" id="LPWE01000014">
    <property type="protein sequence ID" value="ODR93522.1"/>
    <property type="molecule type" value="Genomic_DNA"/>
</dbReference>
<keyword evidence="2" id="KW-1185">Reference proteome</keyword>
<evidence type="ECO:0008006" key="3">
    <source>
        <dbReference type="Google" id="ProtNLM"/>
    </source>
</evidence>
<protein>
    <recommendedName>
        <fullName evidence="3">Glycoside hydrolase family 24</fullName>
    </recommendedName>
</protein>